<evidence type="ECO:0000313" key="2">
    <source>
        <dbReference type="EMBL" id="KAK2120975.1"/>
    </source>
</evidence>
<dbReference type="InterPro" id="IPR027417">
    <property type="entry name" value="P-loop_NTPase"/>
</dbReference>
<dbReference type="EMBL" id="JASSZA010000001">
    <property type="protein sequence ID" value="KAK2120975.1"/>
    <property type="molecule type" value="Genomic_DNA"/>
</dbReference>
<evidence type="ECO:0000313" key="3">
    <source>
        <dbReference type="Proteomes" id="UP001266305"/>
    </source>
</evidence>
<proteinExistence type="predicted"/>
<comment type="caution">
    <text evidence="2">The sequence shown here is derived from an EMBL/GenBank/DDBJ whole genome shotgun (WGS) entry which is preliminary data.</text>
</comment>
<organism evidence="2 3">
    <name type="scientific">Saguinus oedipus</name>
    <name type="common">Cotton-top tamarin</name>
    <name type="synonym">Oedipomidas oedipus</name>
    <dbReference type="NCBI Taxonomy" id="9490"/>
    <lineage>
        <taxon>Eukaryota</taxon>
        <taxon>Metazoa</taxon>
        <taxon>Chordata</taxon>
        <taxon>Craniata</taxon>
        <taxon>Vertebrata</taxon>
        <taxon>Euteleostomi</taxon>
        <taxon>Mammalia</taxon>
        <taxon>Eutheria</taxon>
        <taxon>Euarchontoglires</taxon>
        <taxon>Primates</taxon>
        <taxon>Haplorrhini</taxon>
        <taxon>Platyrrhini</taxon>
        <taxon>Cebidae</taxon>
        <taxon>Callitrichinae</taxon>
        <taxon>Saguinus</taxon>
    </lineage>
</organism>
<keyword evidence="3" id="KW-1185">Reference proteome</keyword>
<accession>A0ABQ9WHQ5</accession>
<evidence type="ECO:0000256" key="1">
    <source>
        <dbReference type="SAM" id="MobiDB-lite"/>
    </source>
</evidence>
<sequence>MAESEAETPSTPGEFESKYFEFHGVRLPPFCRGKMEEIANFPVRPSDVWIVTYPKSGERRADRARPAASQPCSAAA</sequence>
<feature type="region of interest" description="Disordered" evidence="1">
    <location>
        <begin position="57"/>
        <end position="76"/>
    </location>
</feature>
<dbReference type="Proteomes" id="UP001266305">
    <property type="component" value="Unassembled WGS sequence"/>
</dbReference>
<name>A0ABQ9WHQ5_SAGOE</name>
<protein>
    <submittedName>
        <fullName evidence="2">Sulfotransferase 4A1</fullName>
    </submittedName>
</protein>
<dbReference type="SUPFAM" id="SSF52540">
    <property type="entry name" value="P-loop containing nucleoside triphosphate hydrolases"/>
    <property type="match status" value="1"/>
</dbReference>
<reference evidence="2 3" key="1">
    <citation type="submission" date="2023-05" db="EMBL/GenBank/DDBJ databases">
        <title>B98-5 Cell Line De Novo Hybrid Assembly: An Optical Mapping Approach.</title>
        <authorList>
            <person name="Kananen K."/>
            <person name="Auerbach J.A."/>
            <person name="Kautto E."/>
            <person name="Blachly J.S."/>
        </authorList>
    </citation>
    <scope>NUCLEOTIDE SEQUENCE [LARGE SCALE GENOMIC DNA]</scope>
    <source>
        <strain evidence="2">B95-8</strain>
        <tissue evidence="2">Cell line</tissue>
    </source>
</reference>
<dbReference type="Gene3D" id="3.40.50.300">
    <property type="entry name" value="P-loop containing nucleotide triphosphate hydrolases"/>
    <property type="match status" value="1"/>
</dbReference>
<gene>
    <name evidence="2" type="primary">SULT4A1</name>
    <name evidence="2" type="ORF">P7K49_002361</name>
</gene>